<reference evidence="4 6" key="2">
    <citation type="submission" date="2019-05" db="EMBL/GenBank/DDBJ databases">
        <title>Genome sequence of Moorella thermoacetica ATCC 33924.</title>
        <authorList>
            <person name="Poehlein A."/>
            <person name="Bengelsdorf F.R."/>
            <person name="Duerre P."/>
            <person name="Daniel R."/>
        </authorList>
    </citation>
    <scope>NUCLEOTIDE SEQUENCE [LARGE SCALE GENOMIC DNA]</scope>
    <source>
        <strain evidence="4 6">ATCC 33924</strain>
    </source>
</reference>
<dbReference type="PANTHER" id="PTHR42998">
    <property type="entry name" value="TYPE I RESTRICTION ENZYME HINDVIIP M PROTEIN-RELATED"/>
    <property type="match status" value="1"/>
</dbReference>
<dbReference type="SUPFAM" id="SSF53335">
    <property type="entry name" value="S-adenosyl-L-methionine-dependent methyltransferases"/>
    <property type="match status" value="1"/>
</dbReference>
<dbReference type="EMBL" id="VCDX01000005">
    <property type="protein sequence ID" value="TYL12882.1"/>
    <property type="molecule type" value="Genomic_DNA"/>
</dbReference>
<evidence type="ECO:0000313" key="6">
    <source>
        <dbReference type="Proteomes" id="UP000322283"/>
    </source>
</evidence>
<dbReference type="AlphaFoldDB" id="A0AAC9MTY5"/>
<dbReference type="GO" id="GO:0009036">
    <property type="term" value="F:type II site-specific deoxyribonuclease activity"/>
    <property type="evidence" value="ECO:0007669"/>
    <property type="project" value="UniProtKB-EC"/>
</dbReference>
<dbReference type="EMBL" id="CP017019">
    <property type="protein sequence ID" value="AOQ23175.1"/>
    <property type="molecule type" value="Genomic_DNA"/>
</dbReference>
<dbReference type="GO" id="GO:0008170">
    <property type="term" value="F:N-methyltransferase activity"/>
    <property type="evidence" value="ECO:0007669"/>
    <property type="project" value="InterPro"/>
</dbReference>
<gene>
    <name evidence="3" type="ORF">Maut_00712</name>
    <name evidence="4" type="ORF">MTAT_17050</name>
</gene>
<dbReference type="InterPro" id="IPR002052">
    <property type="entry name" value="DNA_methylase_N6_adenine_CS"/>
</dbReference>
<name>A0AAC9MTY5_NEOTH</name>
<dbReference type="PRINTS" id="PR00507">
    <property type="entry name" value="N12N6MTFRASE"/>
</dbReference>
<dbReference type="REBASE" id="161845">
    <property type="entry name" value="M.Mth103132ORF712P"/>
</dbReference>
<dbReference type="GO" id="GO:0003677">
    <property type="term" value="F:DNA binding"/>
    <property type="evidence" value="ECO:0007669"/>
    <property type="project" value="InterPro"/>
</dbReference>
<dbReference type="InterPro" id="IPR029063">
    <property type="entry name" value="SAM-dependent_MTases_sf"/>
</dbReference>
<protein>
    <submittedName>
        <fullName evidence="3">Type IIS restriction enzyme Eco57I</fullName>
        <ecNumber evidence="3">3.1.21.4</ecNumber>
    </submittedName>
</protein>
<proteinExistence type="predicted"/>
<keyword evidence="1" id="KW-0680">Restriction system</keyword>
<dbReference type="Gene3D" id="3.40.50.150">
    <property type="entry name" value="Vaccinia Virus protein VP39"/>
    <property type="match status" value="1"/>
</dbReference>
<dbReference type="GO" id="GO:0032259">
    <property type="term" value="P:methylation"/>
    <property type="evidence" value="ECO:0007669"/>
    <property type="project" value="InterPro"/>
</dbReference>
<evidence type="ECO:0000313" key="5">
    <source>
        <dbReference type="Proteomes" id="UP000094598"/>
    </source>
</evidence>
<feature type="domain" description="DNA methylase adenine-specific" evidence="2">
    <location>
        <begin position="350"/>
        <end position="667"/>
    </location>
</feature>
<evidence type="ECO:0000313" key="3">
    <source>
        <dbReference type="EMBL" id="AOQ23175.1"/>
    </source>
</evidence>
<dbReference type="Proteomes" id="UP000094598">
    <property type="component" value="Chromosome"/>
</dbReference>
<dbReference type="InterPro" id="IPR003356">
    <property type="entry name" value="DNA_methylase_A-5"/>
</dbReference>
<dbReference type="InterPro" id="IPR052916">
    <property type="entry name" value="Type-I_RE_MTase_Subunit"/>
</dbReference>
<dbReference type="RefSeq" id="WP_069588477.1">
    <property type="nucleotide sequence ID" value="NZ_CP017019.1"/>
</dbReference>
<organism evidence="3 5">
    <name type="scientific">Neomoorella thermoacetica</name>
    <name type="common">Clostridium thermoaceticum</name>
    <dbReference type="NCBI Taxonomy" id="1525"/>
    <lineage>
        <taxon>Bacteria</taxon>
        <taxon>Bacillati</taxon>
        <taxon>Bacillota</taxon>
        <taxon>Clostridia</taxon>
        <taxon>Neomoorellales</taxon>
        <taxon>Neomoorellaceae</taxon>
        <taxon>Neomoorella</taxon>
    </lineage>
</organism>
<sequence length="816" mass="94388">MANSLTKEERLMYVKAIKHLDPNEEVVKISDNLQQFEYNSAIAVNESIPVPVKDEELVRSLLVVGLHKIYKYPLSKIELEKRVVLGGSRGSSQFSPENDIIVKNSDNDQPYLFIEVKPYYHYFSQMDKHLKDQLFTPAVEVKQFESSKFLVLATVLPPEHEDDFPLRIISIDFEQYRGSSTGAEAFQTWFDEGKPLAFTDIPVNYEKPEVKLLVRGGERDLIENLSLNEITNKWRAIWNLIWGGTIEDNRKFEEFNKILLAKIYDERETSVGQVYTFQIKYIGGEKQTPRQVFSDINKLYKAAFKKYLGRGQSEDNELIGLDEKVLSEDVVFKIVEILEEISIARNVYKNADILAEFYETVIRDAFKQTKGLYLTHPNLVLTLIAGLGIEDLVDYMLAYGNNDYRFRLPFIIDPSCGTGTFLIWIMKYITEYIQRNKTRLASLNEEAESFITNQLPDNAPNLWARDYIYGIEKEAMLATAAQINMILHGDGSSNIFNTDGLLPFEQYKSRISSISLTNLLIKDTVIRKDGMYSKPVLELFDIVVSNPPFSAPVENETLVLSGLELVGKSEILFFERWYQLLKPKGRLGVVLPEAFFSVDEYRKARIFLFSHFNIKAIISLPNFAFSPHTTTLTSLLLAQKKTVEEEKEWLQHWKFYEADFKNKYQQIEVGLKKISKKKKQCNIRQELESLNELCHKLFDGKVRFPVFSDNILDDSNNWSSVKSKIKKAVIDIKEWYILSQISLIVDQPFLNIEPQEIGYKQGKKGSKDRPNQLFTAFDEDNTRILNIQKTNVDIRIDETDLETVIGQIRRFVKWEI</sequence>
<dbReference type="Proteomes" id="UP000322283">
    <property type="component" value="Unassembled WGS sequence"/>
</dbReference>
<keyword evidence="6" id="KW-1185">Reference proteome</keyword>
<evidence type="ECO:0000256" key="1">
    <source>
        <dbReference type="ARBA" id="ARBA00022747"/>
    </source>
</evidence>
<dbReference type="GO" id="GO:0009307">
    <property type="term" value="P:DNA restriction-modification system"/>
    <property type="evidence" value="ECO:0007669"/>
    <property type="project" value="UniProtKB-KW"/>
</dbReference>
<accession>A0AAC9MTY5</accession>
<dbReference type="PANTHER" id="PTHR42998:SF1">
    <property type="entry name" value="TYPE I RESTRICTION ENZYME HINDI METHYLASE SUBUNIT"/>
    <property type="match status" value="1"/>
</dbReference>
<keyword evidence="3" id="KW-0378">Hydrolase</keyword>
<dbReference type="EC" id="3.1.21.4" evidence="3"/>
<evidence type="ECO:0000259" key="2">
    <source>
        <dbReference type="Pfam" id="PF02384"/>
    </source>
</evidence>
<dbReference type="PROSITE" id="PS00092">
    <property type="entry name" value="N6_MTASE"/>
    <property type="match status" value="1"/>
</dbReference>
<evidence type="ECO:0000313" key="4">
    <source>
        <dbReference type="EMBL" id="TYL12882.1"/>
    </source>
</evidence>
<reference evidence="3 5" key="1">
    <citation type="submission" date="2016-08" db="EMBL/GenBank/DDBJ databases">
        <title>Moorella thermoacetica DSM 103132.</title>
        <authorList>
            <person name="Jendresen C.B."/>
            <person name="Redl S.M."/>
            <person name="Jensen T.O."/>
            <person name="Nielsen A.T."/>
        </authorList>
    </citation>
    <scope>NUCLEOTIDE SEQUENCE [LARGE SCALE GENOMIC DNA]</scope>
    <source>
        <strain evidence="3 5">DSM 103132</strain>
    </source>
</reference>
<dbReference type="Pfam" id="PF02384">
    <property type="entry name" value="N6_Mtase"/>
    <property type="match status" value="1"/>
</dbReference>